<proteinExistence type="predicted"/>
<gene>
    <name evidence="2" type="ordered locus">UWK_01285</name>
</gene>
<dbReference type="RefSeq" id="WP_015403538.1">
    <property type="nucleotide sequence ID" value="NC_020304.1"/>
</dbReference>
<evidence type="ECO:0000313" key="3">
    <source>
        <dbReference type="Proteomes" id="UP000011721"/>
    </source>
</evidence>
<dbReference type="SUPFAM" id="SSF89155">
    <property type="entry name" value="TorD-like"/>
    <property type="match status" value="1"/>
</dbReference>
<dbReference type="AlphaFoldDB" id="M1PN24"/>
<dbReference type="OrthoDB" id="5431740at2"/>
<dbReference type="EMBL" id="CP003985">
    <property type="protein sequence ID" value="AGF77846.1"/>
    <property type="molecule type" value="Genomic_DNA"/>
</dbReference>
<reference evidence="3" key="1">
    <citation type="journal article" date="2013" name="Stand. Genomic Sci.">
        <title>Complete genome sequence of Desulfocapsa sulfexigens, a marine deltaproteobacterium specialized in disproportionating inorganic sulfur compounds.</title>
        <authorList>
            <person name="Finster K.W."/>
            <person name="Kjeldsen K.U."/>
            <person name="Kube M."/>
            <person name="Reinhardt R."/>
            <person name="Mussmann M."/>
            <person name="Amann R."/>
            <person name="Schreiber L."/>
        </authorList>
    </citation>
    <scope>NUCLEOTIDE SEQUENCE [LARGE SCALE GENOMIC DNA]</scope>
    <source>
        <strain evidence="3">DSM 10523 / SB164P1</strain>
    </source>
</reference>
<sequence length="210" mass="24296">METDLTDRDLCRVRLRFLDLLKSFFQDEPDADRLSRWRGFFAALDKEHIDQHLDTAIHELGTTLAAKSLQEIKDEHHSLFVDPYSKQLLPLNAAYYIDGKSYGPSLADFREILKQAQLVKESKFTDPEDSLPIMLDALITLINEEKQGLAETRGIQDQLLLHFLIPTTKQIRERISKNSEAEFYTKCINFLDAYLELEQGLLESEPETIH</sequence>
<dbReference type="InterPro" id="IPR036411">
    <property type="entry name" value="TorD-like_sf"/>
</dbReference>
<dbReference type="InterPro" id="IPR050289">
    <property type="entry name" value="TorD/DmsD_chaperones"/>
</dbReference>
<dbReference type="HOGENOM" id="CLU_113650_0_0_7"/>
<dbReference type="Gene3D" id="1.10.3480.10">
    <property type="entry name" value="TorD-like"/>
    <property type="match status" value="1"/>
</dbReference>
<dbReference type="PANTHER" id="PTHR34227:SF11">
    <property type="entry name" value="CHAPERONE PROTEIN TORD"/>
    <property type="match status" value="1"/>
</dbReference>
<evidence type="ECO:0000256" key="1">
    <source>
        <dbReference type="ARBA" id="ARBA00023186"/>
    </source>
</evidence>
<name>M1PN24_DESSD</name>
<dbReference type="Proteomes" id="UP000011721">
    <property type="component" value="Chromosome"/>
</dbReference>
<dbReference type="InterPro" id="IPR020945">
    <property type="entry name" value="DMSO/NO3_reduct_chaperone"/>
</dbReference>
<evidence type="ECO:0000313" key="2">
    <source>
        <dbReference type="EMBL" id="AGF77846.1"/>
    </source>
</evidence>
<dbReference type="Pfam" id="PF02613">
    <property type="entry name" value="Nitrate_red_del"/>
    <property type="match status" value="1"/>
</dbReference>
<organism evidence="2 3">
    <name type="scientific">Desulfocapsa sulfexigens (strain DSM 10523 / SB164P1)</name>
    <dbReference type="NCBI Taxonomy" id="1167006"/>
    <lineage>
        <taxon>Bacteria</taxon>
        <taxon>Pseudomonadati</taxon>
        <taxon>Thermodesulfobacteriota</taxon>
        <taxon>Desulfobulbia</taxon>
        <taxon>Desulfobulbales</taxon>
        <taxon>Desulfocapsaceae</taxon>
        <taxon>Desulfocapsa</taxon>
    </lineage>
</organism>
<protein>
    <submittedName>
        <fullName evidence="2">Putative component of anaerobic dehydrogenase</fullName>
    </submittedName>
</protein>
<dbReference type="PANTHER" id="PTHR34227">
    <property type="entry name" value="CHAPERONE PROTEIN YCDY"/>
    <property type="match status" value="1"/>
</dbReference>
<dbReference type="STRING" id="1167006.UWK_01285"/>
<keyword evidence="3" id="KW-1185">Reference proteome</keyword>
<dbReference type="eggNOG" id="COG3381">
    <property type="taxonomic scope" value="Bacteria"/>
</dbReference>
<keyword evidence="1" id="KW-0143">Chaperone</keyword>
<dbReference type="KEGG" id="dsf:UWK_01285"/>
<accession>M1PN24</accession>